<dbReference type="PANTHER" id="PTHR24055">
    <property type="entry name" value="MITOGEN-ACTIVATED PROTEIN KINASE"/>
    <property type="match status" value="1"/>
</dbReference>
<dbReference type="InterPro" id="IPR050117">
    <property type="entry name" value="MAPK"/>
</dbReference>
<dbReference type="SUPFAM" id="SSF56112">
    <property type="entry name" value="Protein kinase-like (PK-like)"/>
    <property type="match status" value="1"/>
</dbReference>
<accession>A0A250X771</accession>
<name>A0A250X771_9CHLO</name>
<gene>
    <name evidence="5" type="ORF">CEUSTIGMA_g6367.t1</name>
</gene>
<evidence type="ECO:0000256" key="3">
    <source>
        <dbReference type="SAM" id="MobiDB-lite"/>
    </source>
</evidence>
<comment type="caution">
    <text evidence="5">The sequence shown here is derived from an EMBL/GenBank/DDBJ whole genome shotgun (WGS) entry which is preliminary data.</text>
</comment>
<evidence type="ECO:0000256" key="1">
    <source>
        <dbReference type="ARBA" id="ARBA00022741"/>
    </source>
</evidence>
<keyword evidence="2" id="KW-0067">ATP-binding</keyword>
<feature type="domain" description="Protein kinase" evidence="4">
    <location>
        <begin position="1"/>
        <end position="372"/>
    </location>
</feature>
<dbReference type="SMART" id="SM00220">
    <property type="entry name" value="S_TKc"/>
    <property type="match status" value="1"/>
</dbReference>
<dbReference type="InterPro" id="IPR000719">
    <property type="entry name" value="Prot_kinase_dom"/>
</dbReference>
<evidence type="ECO:0000256" key="2">
    <source>
        <dbReference type="ARBA" id="ARBA00022840"/>
    </source>
</evidence>
<dbReference type="GO" id="GO:0005524">
    <property type="term" value="F:ATP binding"/>
    <property type="evidence" value="ECO:0007669"/>
    <property type="project" value="UniProtKB-KW"/>
</dbReference>
<proteinExistence type="predicted"/>
<dbReference type="AlphaFoldDB" id="A0A250X771"/>
<keyword evidence="6" id="KW-1185">Reference proteome</keyword>
<evidence type="ECO:0000313" key="5">
    <source>
        <dbReference type="EMBL" id="GAX78928.1"/>
    </source>
</evidence>
<keyword evidence="1" id="KW-0547">Nucleotide-binding</keyword>
<dbReference type="Pfam" id="PF00069">
    <property type="entry name" value="Pkinase"/>
    <property type="match status" value="1"/>
</dbReference>
<evidence type="ECO:0000259" key="4">
    <source>
        <dbReference type="PROSITE" id="PS50011"/>
    </source>
</evidence>
<organism evidence="5 6">
    <name type="scientific">Chlamydomonas eustigma</name>
    <dbReference type="NCBI Taxonomy" id="1157962"/>
    <lineage>
        <taxon>Eukaryota</taxon>
        <taxon>Viridiplantae</taxon>
        <taxon>Chlorophyta</taxon>
        <taxon>core chlorophytes</taxon>
        <taxon>Chlorophyceae</taxon>
        <taxon>CS clade</taxon>
        <taxon>Chlamydomonadales</taxon>
        <taxon>Chlamydomonadaceae</taxon>
        <taxon>Chlamydomonas</taxon>
    </lineage>
</organism>
<dbReference type="GO" id="GO:0004672">
    <property type="term" value="F:protein kinase activity"/>
    <property type="evidence" value="ECO:0007669"/>
    <property type="project" value="InterPro"/>
</dbReference>
<dbReference type="Gene3D" id="1.10.510.10">
    <property type="entry name" value="Transferase(Phosphotransferase) domain 1"/>
    <property type="match status" value="1"/>
</dbReference>
<dbReference type="Proteomes" id="UP000232323">
    <property type="component" value="Unassembled WGS sequence"/>
</dbReference>
<dbReference type="InterPro" id="IPR011009">
    <property type="entry name" value="Kinase-like_dom_sf"/>
</dbReference>
<protein>
    <recommendedName>
        <fullName evidence="4">Protein kinase domain-containing protein</fullName>
    </recommendedName>
</protein>
<reference evidence="5 6" key="1">
    <citation type="submission" date="2017-08" db="EMBL/GenBank/DDBJ databases">
        <title>Acidophilic green algal genome provides insights into adaptation to an acidic environment.</title>
        <authorList>
            <person name="Hirooka S."/>
            <person name="Hirose Y."/>
            <person name="Kanesaki Y."/>
            <person name="Higuchi S."/>
            <person name="Fujiwara T."/>
            <person name="Onuma R."/>
            <person name="Era A."/>
            <person name="Ohbayashi R."/>
            <person name="Uzuka A."/>
            <person name="Nozaki H."/>
            <person name="Yoshikawa H."/>
            <person name="Miyagishima S.Y."/>
        </authorList>
    </citation>
    <scope>NUCLEOTIDE SEQUENCE [LARGE SCALE GENOMIC DNA]</scope>
    <source>
        <strain evidence="5 6">NIES-2499</strain>
    </source>
</reference>
<sequence length="1114" mass="119924">MENHQLSASYCMQQRECMMDGPYVWCESMCEKGEPWLIKKFGSRESSGKLPSKQIQGKLFCEASLAAGLHHTNLHLLRHVLFSNSRAHLVYEPCTHSLSDIQRKLSPLTAADSSYPTLTIKGLIFQLVSAVSHLHTSRVTHQGIRPQVVFMKGCLLRLGGLDSARVIMHNHLPIRAAATSSGSIIMPAAAATSSSSITQASLLTDFHTTFGSARKSPNNGRSPHKPLIVNSGMGSSSLSSSSVDFITSSQYTAPEAILGDVVSSYPADIWSIGCITAELLTGRPLIVGSRDSDILWCIFKHQGLCRRHILIAHTRQDCQAFLKTTGDCEPVDGFQKRFSYLDEASTKFLLSCLDPDPNKRATAKDLLLSDFLKGVPDPELQGKLLNEHDRVHAVRNPGTQHGLAVSVLALSEALSREGVNVEAAAEAAGIGHVLSDSRPVNAKRLIPSSLSAGMSLRYNPSLDPNHQASGFKKEKSYGDFPTSKNSAFTVKKDSSKLLVREGDTSFSPVAPLGTASSKRRWGPVKRNVTMPERIVKTAAASGHPSNLEEVFSLSQKQQHDSRLIHYNTEGDMDMNTGSLQTEHVTSRISIPASSAAPAEEINRIYGFTMLKEASILSPIPRPSPANEDLTIAGNVTQRGHQGLVKRRVGFTAAPPPHPLPKQTGRPRPYRSMTRPELLRSRRARGSDPMFDPGSEQQCPGSTAHMMLSYDWLPGTAAAAPVVPEATTAFDMALNSSDSAAAATALSSPGLATITVKPGPCESSDTITVAETVDESVAWSSGPSFCSMLTAGSPSPQQISLKSADNSPFVLLKEQTNKGDSVDTSARGVRNVKQPRQRSVAIDPVAEVCTSHEDTSVHGADTVGIVIMGYQVQNTKHQQEQQKQEVTTLQLLERVRRPAMHRFSEAGTLLSEATGRGGAITERAGGIVEVDRVERKCRQASPGPDSSPYATVEAALFGVDVGEPSELPLSLEQQAGCSDKNQARLYMVLAPVHQKELSGHEGLEISGHNTGSNEGGALKPLIVSQKGNVVTRAYEGGDEGTSSISNIARKVGWLATAPSGELTREVRSIYSARKSNQLIPAEEYTPGPCLKMLELMLSTPDSVVMSPTKSKLCTK</sequence>
<dbReference type="EMBL" id="BEGY01000037">
    <property type="protein sequence ID" value="GAX78928.1"/>
    <property type="molecule type" value="Genomic_DNA"/>
</dbReference>
<evidence type="ECO:0000313" key="6">
    <source>
        <dbReference type="Proteomes" id="UP000232323"/>
    </source>
</evidence>
<feature type="region of interest" description="Disordered" evidence="3">
    <location>
        <begin position="650"/>
        <end position="674"/>
    </location>
</feature>
<dbReference type="PROSITE" id="PS50011">
    <property type="entry name" value="PROTEIN_KINASE_DOM"/>
    <property type="match status" value="1"/>
</dbReference>